<proteinExistence type="predicted"/>
<dbReference type="SUPFAM" id="SSF102215">
    <property type="entry name" value="Creatininase"/>
    <property type="match status" value="1"/>
</dbReference>
<dbReference type="PANTHER" id="PTHR35005">
    <property type="entry name" value="3-DEHYDRO-SCYLLO-INOSOSE HYDROLASE"/>
    <property type="match status" value="1"/>
</dbReference>
<evidence type="ECO:0000256" key="1">
    <source>
        <dbReference type="ARBA" id="ARBA00001947"/>
    </source>
</evidence>
<organism evidence="5">
    <name type="scientific">marine metagenome</name>
    <dbReference type="NCBI Taxonomy" id="408172"/>
    <lineage>
        <taxon>unclassified sequences</taxon>
        <taxon>metagenomes</taxon>
        <taxon>ecological metagenomes</taxon>
    </lineage>
</organism>
<dbReference type="GO" id="GO:0046872">
    <property type="term" value="F:metal ion binding"/>
    <property type="evidence" value="ECO:0007669"/>
    <property type="project" value="UniProtKB-KW"/>
</dbReference>
<dbReference type="AlphaFoldDB" id="A0A382BAS9"/>
<keyword evidence="3" id="KW-0378">Hydrolase</keyword>
<dbReference type="Gene3D" id="3.40.50.10310">
    <property type="entry name" value="Creatininase"/>
    <property type="match status" value="1"/>
</dbReference>
<dbReference type="PANTHER" id="PTHR35005:SF1">
    <property type="entry name" value="2-AMINO-5-FORMYLAMINO-6-RIBOSYLAMINOPYRIMIDIN-4(3H)-ONE 5'-MONOPHOSPHATE DEFORMYLASE"/>
    <property type="match status" value="1"/>
</dbReference>
<accession>A0A382BAS9</accession>
<evidence type="ECO:0000256" key="3">
    <source>
        <dbReference type="ARBA" id="ARBA00022801"/>
    </source>
</evidence>
<keyword evidence="4" id="KW-0862">Zinc</keyword>
<reference evidence="5" key="1">
    <citation type="submission" date="2018-05" db="EMBL/GenBank/DDBJ databases">
        <authorList>
            <person name="Lanie J.A."/>
            <person name="Ng W.-L."/>
            <person name="Kazmierczak K.M."/>
            <person name="Andrzejewski T.M."/>
            <person name="Davidsen T.M."/>
            <person name="Wayne K.J."/>
            <person name="Tettelin H."/>
            <person name="Glass J.I."/>
            <person name="Rusch D."/>
            <person name="Podicherti R."/>
            <person name="Tsui H.-C.T."/>
            <person name="Winkler M.E."/>
        </authorList>
    </citation>
    <scope>NUCLEOTIDE SEQUENCE</scope>
</reference>
<gene>
    <name evidence="5" type="ORF">METZ01_LOCUS163804</name>
</gene>
<evidence type="ECO:0000256" key="4">
    <source>
        <dbReference type="ARBA" id="ARBA00022833"/>
    </source>
</evidence>
<evidence type="ECO:0008006" key="6">
    <source>
        <dbReference type="Google" id="ProtNLM"/>
    </source>
</evidence>
<keyword evidence="2" id="KW-0479">Metal-binding</keyword>
<evidence type="ECO:0000256" key="2">
    <source>
        <dbReference type="ARBA" id="ARBA00022723"/>
    </source>
</evidence>
<name>A0A382BAS9_9ZZZZ</name>
<dbReference type="InterPro" id="IPR024087">
    <property type="entry name" value="Creatininase-like_sf"/>
</dbReference>
<protein>
    <recommendedName>
        <fullName evidence="6">Creatinine amidohydrolase</fullName>
    </recommendedName>
</protein>
<dbReference type="EMBL" id="UINC01028985">
    <property type="protein sequence ID" value="SVB10950.1"/>
    <property type="molecule type" value="Genomic_DNA"/>
</dbReference>
<dbReference type="GO" id="GO:0009231">
    <property type="term" value="P:riboflavin biosynthetic process"/>
    <property type="evidence" value="ECO:0007669"/>
    <property type="project" value="TreeGrafter"/>
</dbReference>
<comment type="cofactor">
    <cofactor evidence="1">
        <name>Zn(2+)</name>
        <dbReference type="ChEBI" id="CHEBI:29105"/>
    </cofactor>
</comment>
<dbReference type="InterPro" id="IPR003785">
    <property type="entry name" value="Creatininase/forma_Hydrolase"/>
</dbReference>
<evidence type="ECO:0000313" key="5">
    <source>
        <dbReference type="EMBL" id="SVB10950.1"/>
    </source>
</evidence>
<sequence length="256" mass="28837">MSNNYIDAATATWQECHDFLQRHPFAILPLGATEQHGLHLPQNTDSLIAEAIALQVGKKSVGMILPTIPIGYSWVWRDYPGSLTFSFDTFRSVIKDIVVSLDRNRCRALLILTTHGANPQPIKYASRELVDHTSIRVLRAFYPNLSQIITDADSTTWQASNFHAEEFETSLMLYLHPNLIDMTKAVSEYPPYSLDYEMSTLPMGALSESGVFGDATVATVEKGEKWFNRCVANIVQVWSEFLDLPNDESSDLYEIN</sequence>
<dbReference type="Pfam" id="PF02633">
    <property type="entry name" value="Creatininase"/>
    <property type="match status" value="1"/>
</dbReference>
<dbReference type="GO" id="GO:0016811">
    <property type="term" value="F:hydrolase activity, acting on carbon-nitrogen (but not peptide) bonds, in linear amides"/>
    <property type="evidence" value="ECO:0007669"/>
    <property type="project" value="TreeGrafter"/>
</dbReference>